<dbReference type="InParanoid" id="A2DX84"/>
<accession>A2DX84</accession>
<reference evidence="1" key="2">
    <citation type="journal article" date="2007" name="Science">
        <title>Draft genome sequence of the sexually transmitted pathogen Trichomonas vaginalis.</title>
        <authorList>
            <person name="Carlton J.M."/>
            <person name="Hirt R.P."/>
            <person name="Silva J.C."/>
            <person name="Delcher A.L."/>
            <person name="Schatz M."/>
            <person name="Zhao Q."/>
            <person name="Wortman J.R."/>
            <person name="Bidwell S.L."/>
            <person name="Alsmark U.C.M."/>
            <person name="Besteiro S."/>
            <person name="Sicheritz-Ponten T."/>
            <person name="Noel C.J."/>
            <person name="Dacks J.B."/>
            <person name="Foster P.G."/>
            <person name="Simillion C."/>
            <person name="Van de Peer Y."/>
            <person name="Miranda-Saavedra D."/>
            <person name="Barton G.J."/>
            <person name="Westrop G.D."/>
            <person name="Mueller S."/>
            <person name="Dessi D."/>
            <person name="Fiori P.L."/>
            <person name="Ren Q."/>
            <person name="Paulsen I."/>
            <person name="Zhang H."/>
            <person name="Bastida-Corcuera F.D."/>
            <person name="Simoes-Barbosa A."/>
            <person name="Brown M.T."/>
            <person name="Hayes R.D."/>
            <person name="Mukherjee M."/>
            <person name="Okumura C.Y."/>
            <person name="Schneider R."/>
            <person name="Smith A.J."/>
            <person name="Vanacova S."/>
            <person name="Villalvazo M."/>
            <person name="Haas B.J."/>
            <person name="Pertea M."/>
            <person name="Feldblyum T.V."/>
            <person name="Utterback T.R."/>
            <person name="Shu C.L."/>
            <person name="Osoegawa K."/>
            <person name="de Jong P.J."/>
            <person name="Hrdy I."/>
            <person name="Horvathova L."/>
            <person name="Zubacova Z."/>
            <person name="Dolezal P."/>
            <person name="Malik S.B."/>
            <person name="Logsdon J.M. Jr."/>
            <person name="Henze K."/>
            <person name="Gupta A."/>
            <person name="Wang C.C."/>
            <person name="Dunne R.L."/>
            <person name="Upcroft J.A."/>
            <person name="Upcroft P."/>
            <person name="White O."/>
            <person name="Salzberg S.L."/>
            <person name="Tang P."/>
            <person name="Chiu C.-H."/>
            <person name="Lee Y.-S."/>
            <person name="Embley T.M."/>
            <person name="Coombs G.H."/>
            <person name="Mottram J.C."/>
            <person name="Tachezy J."/>
            <person name="Fraser-Liggett C.M."/>
            <person name="Johnson P.J."/>
        </authorList>
    </citation>
    <scope>NUCLEOTIDE SEQUENCE [LARGE SCALE GENOMIC DNA]</scope>
    <source>
        <strain evidence="1">G3</strain>
    </source>
</reference>
<dbReference type="VEuPathDB" id="TrichDB:TVAG_396960"/>
<dbReference type="KEGG" id="tva:4772965"/>
<sequence length="420" mass="47833">MNIYWALFMFGQSSKLTMSFTHKTLFSSNTLQKNANVSISYLNESDLIISTNRLIMNSNQTIIYEFWGRIFYDGITIPKTVKSIKERAFENSEIYNIDFEEDSQLTTIENYAFRNCSNLKSFIFSLPGLSKIGIESFKNCSQLTSIIFESAIIDVMNNAFENCVKLLNVSGILNIPDNCFSGCTNLEIVNILDNSRFIGSKSFENCYSLENISIPSSVQFISEYSFLNCVGLKSIILIAENDIKKISNNSFAGCISLQNISNFESANCKCIDNTLYYKNKTCEYLAFHLNHSLDKALIINCNVICSYSFNECNNICNITILPNSVSLIEKYSFNNCLNLQHINFPLSVEAVESFSFNECHSICCPLIIENTKLDYIRMIIYSGIPRHLILSCEVIHDTRNFETPYCYGNGLTAFLLTWYK</sequence>
<keyword evidence="2" id="KW-1185">Reference proteome</keyword>
<dbReference type="InterPro" id="IPR053139">
    <property type="entry name" value="Surface_bspA-like"/>
</dbReference>
<dbReference type="Gene3D" id="3.80.10.10">
    <property type="entry name" value="Ribonuclease Inhibitor"/>
    <property type="match status" value="2"/>
</dbReference>
<dbReference type="InterPro" id="IPR032675">
    <property type="entry name" value="LRR_dom_sf"/>
</dbReference>
<dbReference type="Proteomes" id="UP000001542">
    <property type="component" value="Unassembled WGS sequence"/>
</dbReference>
<dbReference type="VEuPathDB" id="TrichDB:TVAGG3_0673380"/>
<name>A2DX84_TRIV3</name>
<dbReference type="AlphaFoldDB" id="A2DX84"/>
<dbReference type="PANTHER" id="PTHR45661">
    <property type="entry name" value="SURFACE ANTIGEN"/>
    <property type="match status" value="1"/>
</dbReference>
<dbReference type="InterPro" id="IPR026906">
    <property type="entry name" value="LRR_5"/>
</dbReference>
<dbReference type="Pfam" id="PF13306">
    <property type="entry name" value="LRR_5"/>
    <property type="match status" value="3"/>
</dbReference>
<dbReference type="SMR" id="A2DX84"/>
<organism evidence="1 2">
    <name type="scientific">Trichomonas vaginalis (strain ATCC PRA-98 / G3)</name>
    <dbReference type="NCBI Taxonomy" id="412133"/>
    <lineage>
        <taxon>Eukaryota</taxon>
        <taxon>Metamonada</taxon>
        <taxon>Parabasalia</taxon>
        <taxon>Trichomonadida</taxon>
        <taxon>Trichomonadidae</taxon>
        <taxon>Trichomonas</taxon>
    </lineage>
</organism>
<dbReference type="PANTHER" id="PTHR45661:SF3">
    <property type="entry name" value="IG-LIKE DOMAIN-CONTAINING PROTEIN"/>
    <property type="match status" value="1"/>
</dbReference>
<dbReference type="SUPFAM" id="SSF52058">
    <property type="entry name" value="L domain-like"/>
    <property type="match status" value="1"/>
</dbReference>
<dbReference type="OrthoDB" id="2013775at2759"/>
<evidence type="ECO:0000313" key="1">
    <source>
        <dbReference type="EMBL" id="EAY14966.1"/>
    </source>
</evidence>
<dbReference type="RefSeq" id="XP_001327189.1">
    <property type="nucleotide sequence ID" value="XM_001327154.1"/>
</dbReference>
<dbReference type="OMA" id="ANCKCID"/>
<dbReference type="STRING" id="5722.A2DX84"/>
<evidence type="ECO:0000313" key="2">
    <source>
        <dbReference type="Proteomes" id="UP000001542"/>
    </source>
</evidence>
<gene>
    <name evidence="1" type="ORF">TVAG_396960</name>
</gene>
<proteinExistence type="predicted"/>
<reference evidence="1" key="1">
    <citation type="submission" date="2006-10" db="EMBL/GenBank/DDBJ databases">
        <authorList>
            <person name="Amadeo P."/>
            <person name="Zhao Q."/>
            <person name="Wortman J."/>
            <person name="Fraser-Liggett C."/>
            <person name="Carlton J."/>
        </authorList>
    </citation>
    <scope>NUCLEOTIDE SEQUENCE</scope>
    <source>
        <strain evidence="1">G3</strain>
    </source>
</reference>
<protein>
    <submittedName>
        <fullName evidence="1">Surface antigen BspA-like</fullName>
    </submittedName>
</protein>
<dbReference type="EMBL" id="DS113262">
    <property type="protein sequence ID" value="EAY14966.1"/>
    <property type="molecule type" value="Genomic_DNA"/>
</dbReference>